<dbReference type="PANTHER" id="PTHR33067:SF32">
    <property type="entry name" value="ASPARTIC PEPTIDASE DDI1-TYPE DOMAIN-CONTAINING PROTEIN"/>
    <property type="match status" value="1"/>
</dbReference>
<comment type="caution">
    <text evidence="2">The sequence shown here is derived from an EMBL/GenBank/DDBJ whole genome shotgun (WGS) entry which is preliminary data.</text>
</comment>
<dbReference type="EMBL" id="QGNW01000614">
    <property type="protein sequence ID" value="RVW66939.1"/>
    <property type="molecule type" value="Genomic_DNA"/>
</dbReference>
<dbReference type="AlphaFoldDB" id="A0A438G410"/>
<evidence type="ECO:0000313" key="2">
    <source>
        <dbReference type="EMBL" id="RVW66939.1"/>
    </source>
</evidence>
<dbReference type="Gene3D" id="2.40.70.10">
    <property type="entry name" value="Acid Proteases"/>
    <property type="match status" value="1"/>
</dbReference>
<evidence type="ECO:0000256" key="1">
    <source>
        <dbReference type="SAM" id="MobiDB-lite"/>
    </source>
</evidence>
<name>A0A438G410_VITVI</name>
<gene>
    <name evidence="2" type="ORF">CK203_063663</name>
</gene>
<accession>A0A438G410</accession>
<dbReference type="Proteomes" id="UP000288805">
    <property type="component" value="Unassembled WGS sequence"/>
</dbReference>
<dbReference type="SUPFAM" id="SSF50630">
    <property type="entry name" value="Acid proteases"/>
    <property type="match status" value="1"/>
</dbReference>
<organism evidence="2 3">
    <name type="scientific">Vitis vinifera</name>
    <name type="common">Grape</name>
    <dbReference type="NCBI Taxonomy" id="29760"/>
    <lineage>
        <taxon>Eukaryota</taxon>
        <taxon>Viridiplantae</taxon>
        <taxon>Streptophyta</taxon>
        <taxon>Embryophyta</taxon>
        <taxon>Tracheophyta</taxon>
        <taxon>Spermatophyta</taxon>
        <taxon>Magnoliopsida</taxon>
        <taxon>eudicotyledons</taxon>
        <taxon>Gunneridae</taxon>
        <taxon>Pentapetalae</taxon>
        <taxon>rosids</taxon>
        <taxon>Vitales</taxon>
        <taxon>Vitaceae</taxon>
        <taxon>Viteae</taxon>
        <taxon>Vitis</taxon>
    </lineage>
</organism>
<dbReference type="Pfam" id="PF13650">
    <property type="entry name" value="Asp_protease_2"/>
    <property type="match status" value="1"/>
</dbReference>
<reference evidence="2 3" key="1">
    <citation type="journal article" date="2018" name="PLoS Genet.">
        <title>Population sequencing reveals clonal diversity and ancestral inbreeding in the grapevine cultivar Chardonnay.</title>
        <authorList>
            <person name="Roach M.J."/>
            <person name="Johnson D.L."/>
            <person name="Bohlmann J."/>
            <person name="van Vuuren H.J."/>
            <person name="Jones S.J."/>
            <person name="Pretorius I.S."/>
            <person name="Schmidt S.A."/>
            <person name="Borneman A.R."/>
        </authorList>
    </citation>
    <scope>NUCLEOTIDE SEQUENCE [LARGE SCALE GENOMIC DNA]</scope>
    <source>
        <strain evidence="3">cv. Chardonnay</strain>
        <tissue evidence="2">Leaf</tissue>
    </source>
</reference>
<evidence type="ECO:0000313" key="3">
    <source>
        <dbReference type="Proteomes" id="UP000288805"/>
    </source>
</evidence>
<feature type="compositionally biased region" description="Basic and acidic residues" evidence="1">
    <location>
        <begin position="183"/>
        <end position="229"/>
    </location>
</feature>
<dbReference type="InterPro" id="IPR021109">
    <property type="entry name" value="Peptidase_aspartic_dom_sf"/>
</dbReference>
<proteinExistence type="predicted"/>
<protein>
    <submittedName>
        <fullName evidence="2">Uncharacterized protein</fullName>
    </submittedName>
</protein>
<feature type="region of interest" description="Disordered" evidence="1">
    <location>
        <begin position="172"/>
        <end position="239"/>
    </location>
</feature>
<dbReference type="CDD" id="cd00303">
    <property type="entry name" value="retropepsin_like"/>
    <property type="match status" value="1"/>
</dbReference>
<sequence>MCGGDFMSKNPEEAMDFLSYVADVSRGWDEPTKGEVGKMKSQLNAYNAKAGMYNLKEDDDMKAKLAAMTRRLEELELKRIHEVQAVAEAPVQVKLCPNCQSFEHLVEECPAISAEREMYRDQANVVGQFRPNNNSIWKYLQFKLEESSKFLMEGQSNSIPTAGSTISAIFKSGKKIEQPTPKPHVEKEEEMKKGKEMEDKGSEISEEKKDSDATKSNSREGASEGRNAEEINFPPFPQALQGKKGVRNAAEILEVLRQVKVNIPLLDMIKQVPTYAKFLKDLCTIKRGLTVNKKAFLTEQVSAILQCKSPLKYKDPGSPTISVMIGGKVVEKALLDLGASVNLLPYSVYKQLGLGELKPTAITLSLADRSVKIPRGVIEDVLVQVDNFYYPVDFVVLDTDPTVKEANLVPIILGRPFLATSNAIINCRNGLMQLTFGNMTLDLNIFYMSKKQITPEEEEGPEELCFSESPIGLATLQSWRKIEGILPLFNEEEEAAVEKEIPKLNLKPLPVELKYTYLEENNQCPVVISSSQTKSQVKDASFKWDPGKLNQEGQKVLMYDTRLHIFPGKLKSRWIGPFVIHRVYSNGVVDLLNSNGKDSFRVNGYRLKPFMESFKSEKEAINLLEPQKA</sequence>
<dbReference type="PANTHER" id="PTHR33067">
    <property type="entry name" value="RNA-DIRECTED DNA POLYMERASE-RELATED"/>
    <property type="match status" value="1"/>
</dbReference>